<evidence type="ECO:0000256" key="1">
    <source>
        <dbReference type="SAM" id="MobiDB-lite"/>
    </source>
</evidence>
<dbReference type="AlphaFoldDB" id="A0A5C5WP52"/>
<name>A0A5C5WP52_9BACT</name>
<dbReference type="Proteomes" id="UP000316598">
    <property type="component" value="Unassembled WGS sequence"/>
</dbReference>
<organism evidence="2 3">
    <name type="scientific">Rubripirellula amarantea</name>
    <dbReference type="NCBI Taxonomy" id="2527999"/>
    <lineage>
        <taxon>Bacteria</taxon>
        <taxon>Pseudomonadati</taxon>
        <taxon>Planctomycetota</taxon>
        <taxon>Planctomycetia</taxon>
        <taxon>Pirellulales</taxon>
        <taxon>Pirellulaceae</taxon>
        <taxon>Rubripirellula</taxon>
    </lineage>
</organism>
<feature type="region of interest" description="Disordered" evidence="1">
    <location>
        <begin position="1"/>
        <end position="41"/>
    </location>
</feature>
<comment type="caution">
    <text evidence="2">The sequence shown here is derived from an EMBL/GenBank/DDBJ whole genome shotgun (WGS) entry which is preliminary data.</text>
</comment>
<keyword evidence="3" id="KW-1185">Reference proteome</keyword>
<accession>A0A5C5WP52</accession>
<sequence>MTPPTAKPGGNQEAGRRKLGHANQSAPITKPTRPVAEATKRAVPSVPYCQVTMPQASNSTIEITSTVLRRQSSSDPLVDEVEWGGVAMGMAPWENSRFNSASEARTDEDTLF</sequence>
<protein>
    <submittedName>
        <fullName evidence="2">Uncharacterized protein</fullName>
    </submittedName>
</protein>
<gene>
    <name evidence="2" type="ORF">Pla22_00420</name>
</gene>
<evidence type="ECO:0000313" key="3">
    <source>
        <dbReference type="Proteomes" id="UP000316598"/>
    </source>
</evidence>
<reference evidence="2 3" key="1">
    <citation type="submission" date="2019-02" db="EMBL/GenBank/DDBJ databases">
        <title>Deep-cultivation of Planctomycetes and their phenomic and genomic characterization uncovers novel biology.</title>
        <authorList>
            <person name="Wiegand S."/>
            <person name="Jogler M."/>
            <person name="Boedeker C."/>
            <person name="Pinto D."/>
            <person name="Vollmers J."/>
            <person name="Rivas-Marin E."/>
            <person name="Kohn T."/>
            <person name="Peeters S.H."/>
            <person name="Heuer A."/>
            <person name="Rast P."/>
            <person name="Oberbeckmann S."/>
            <person name="Bunk B."/>
            <person name="Jeske O."/>
            <person name="Meyerdierks A."/>
            <person name="Storesund J.E."/>
            <person name="Kallscheuer N."/>
            <person name="Luecker S."/>
            <person name="Lage O.M."/>
            <person name="Pohl T."/>
            <person name="Merkel B.J."/>
            <person name="Hornburger P."/>
            <person name="Mueller R.-W."/>
            <person name="Bruemmer F."/>
            <person name="Labrenz M."/>
            <person name="Spormann A.M."/>
            <person name="Op Den Camp H."/>
            <person name="Overmann J."/>
            <person name="Amann R."/>
            <person name="Jetten M.S.M."/>
            <person name="Mascher T."/>
            <person name="Medema M.H."/>
            <person name="Devos D.P."/>
            <person name="Kaster A.-K."/>
            <person name="Ovreas L."/>
            <person name="Rohde M."/>
            <person name="Galperin M.Y."/>
            <person name="Jogler C."/>
        </authorList>
    </citation>
    <scope>NUCLEOTIDE SEQUENCE [LARGE SCALE GENOMIC DNA]</scope>
    <source>
        <strain evidence="2 3">Pla22</strain>
    </source>
</reference>
<evidence type="ECO:0000313" key="2">
    <source>
        <dbReference type="EMBL" id="TWT52418.1"/>
    </source>
</evidence>
<proteinExistence type="predicted"/>
<dbReference type="EMBL" id="SJPI01000001">
    <property type="protein sequence ID" value="TWT52418.1"/>
    <property type="molecule type" value="Genomic_DNA"/>
</dbReference>